<comment type="caution">
    <text evidence="1">The sequence shown here is derived from an EMBL/GenBank/DDBJ whole genome shotgun (WGS) entry which is preliminary data.</text>
</comment>
<sequence>MKKTIQPRKALPEARRELIKISEFQIRRWGPGGTPPCSQAIRNYIKNGIIPGEQIGKLWYVDWTAYQAVNRNDLVAMVLKGAA</sequence>
<dbReference type="RefSeq" id="WP_196474986.1">
    <property type="nucleotide sequence ID" value="NZ_JACFYX020000007.1"/>
</dbReference>
<evidence type="ECO:0000313" key="1">
    <source>
        <dbReference type="EMBL" id="MBG0835514.1"/>
    </source>
</evidence>
<name>A0A931D0T8_9PSED</name>
<accession>A0A931D0T8</accession>
<dbReference type="Proteomes" id="UP000596932">
    <property type="component" value="Unassembled WGS sequence"/>
</dbReference>
<proteinExistence type="predicted"/>
<organism evidence="1 2">
    <name type="scientific">Pseudomonas chaetocerotis</name>
    <dbReference type="NCBI Taxonomy" id="2758695"/>
    <lineage>
        <taxon>Bacteria</taxon>
        <taxon>Pseudomonadati</taxon>
        <taxon>Pseudomonadota</taxon>
        <taxon>Gammaproteobacteria</taxon>
        <taxon>Pseudomonadales</taxon>
        <taxon>Pseudomonadaceae</taxon>
        <taxon>Pseudomonas</taxon>
    </lineage>
</organism>
<reference evidence="1" key="1">
    <citation type="submission" date="2020-07" db="EMBL/GenBank/DDBJ databases">
        <title>Pseudomonas chaetoceroseae sp. nov., a new member of the Pseudomonas oleovorans group isolated from a culture of Chaetoceros calcitrans.</title>
        <authorList>
            <person name="Girard L."/>
            <person name="Lood C."/>
            <person name="De Mot R."/>
            <person name="Baudart J."/>
        </authorList>
    </citation>
    <scope>NUCLEOTIDE SEQUENCE</scope>
    <source>
        <strain evidence="1">536</strain>
    </source>
</reference>
<keyword evidence="2" id="KW-1185">Reference proteome</keyword>
<evidence type="ECO:0000313" key="2">
    <source>
        <dbReference type="Proteomes" id="UP000596932"/>
    </source>
</evidence>
<gene>
    <name evidence="1" type="ORF">H3221_10360</name>
</gene>
<dbReference type="EMBL" id="JACFYX010000008">
    <property type="protein sequence ID" value="MBG0835514.1"/>
    <property type="molecule type" value="Genomic_DNA"/>
</dbReference>
<protein>
    <submittedName>
        <fullName evidence="1">Uncharacterized protein</fullName>
    </submittedName>
</protein>
<dbReference type="AlphaFoldDB" id="A0A931D0T8"/>